<reference evidence="1 2" key="1">
    <citation type="submission" date="2024-10" db="EMBL/GenBank/DDBJ databases">
        <title>The Natural Products Discovery Center: Release of the First 8490 Sequenced Strains for Exploring Actinobacteria Biosynthetic Diversity.</title>
        <authorList>
            <person name="Kalkreuter E."/>
            <person name="Kautsar S.A."/>
            <person name="Yang D."/>
            <person name="Bader C.D."/>
            <person name="Teijaro C.N."/>
            <person name="Fluegel L."/>
            <person name="Davis C.M."/>
            <person name="Simpson J.R."/>
            <person name="Lauterbach L."/>
            <person name="Steele A.D."/>
            <person name="Gui C."/>
            <person name="Meng S."/>
            <person name="Li G."/>
            <person name="Viehrig K."/>
            <person name="Ye F."/>
            <person name="Su P."/>
            <person name="Kiefer A.F."/>
            <person name="Nichols A."/>
            <person name="Cepeda A.J."/>
            <person name="Yan W."/>
            <person name="Fan B."/>
            <person name="Jiang Y."/>
            <person name="Adhikari A."/>
            <person name="Zheng C.-J."/>
            <person name="Schuster L."/>
            <person name="Cowan T.M."/>
            <person name="Smanski M.J."/>
            <person name="Chevrette M.G."/>
            <person name="De Carvalho L.P.S."/>
            <person name="Shen B."/>
        </authorList>
    </citation>
    <scope>NUCLEOTIDE SEQUENCE [LARGE SCALE GENOMIC DNA]</scope>
    <source>
        <strain evidence="1 2">NPDC004045</strain>
    </source>
</reference>
<evidence type="ECO:0008006" key="3">
    <source>
        <dbReference type="Google" id="ProtNLM"/>
    </source>
</evidence>
<evidence type="ECO:0000313" key="1">
    <source>
        <dbReference type="EMBL" id="MFF0546662.1"/>
    </source>
</evidence>
<dbReference type="EMBL" id="JBIAMX010000024">
    <property type="protein sequence ID" value="MFF0546662.1"/>
    <property type="molecule type" value="Genomic_DNA"/>
</dbReference>
<sequence length="221" mass="23770">MSGPDAAMRRLTREVGKLLQPYGFHGSGTTWIRVLPDGVARIGRTRIRRSWTEGRQIVRFGLTLSATPAPWWEFESWRAGLRDGSLLEPDRVTGPDLLGAGELPPDTTAWWTLRSDPERPGGPADAADVEAVRAQLPRRVHAYARRALRLLEPGCYAAELLAAEHPSLAACEALVVLLAEDGAGPGFEEACRGFADRAAAAGDPGRAAEVIAFARGRAVAV</sequence>
<keyword evidence="2" id="KW-1185">Reference proteome</keyword>
<proteinExistence type="predicted"/>
<evidence type="ECO:0000313" key="2">
    <source>
        <dbReference type="Proteomes" id="UP001601444"/>
    </source>
</evidence>
<protein>
    <recommendedName>
        <fullName evidence="3">DUF4304 domain-containing protein</fullName>
    </recommendedName>
</protein>
<organism evidence="1 2">
    <name type="scientific">Nocardia thailandica</name>
    <dbReference type="NCBI Taxonomy" id="257275"/>
    <lineage>
        <taxon>Bacteria</taxon>
        <taxon>Bacillati</taxon>
        <taxon>Actinomycetota</taxon>
        <taxon>Actinomycetes</taxon>
        <taxon>Mycobacteriales</taxon>
        <taxon>Nocardiaceae</taxon>
        <taxon>Nocardia</taxon>
    </lineage>
</organism>
<accession>A0ABW6PWH5</accession>
<name>A0ABW6PWH5_9NOCA</name>
<gene>
    <name evidence="1" type="ORF">ACFYTF_27870</name>
</gene>
<dbReference type="RefSeq" id="WP_387702934.1">
    <property type="nucleotide sequence ID" value="NZ_JBIAMX010000024.1"/>
</dbReference>
<comment type="caution">
    <text evidence="1">The sequence shown here is derived from an EMBL/GenBank/DDBJ whole genome shotgun (WGS) entry which is preliminary data.</text>
</comment>
<dbReference type="Proteomes" id="UP001601444">
    <property type="component" value="Unassembled WGS sequence"/>
</dbReference>